<reference evidence="2 3" key="1">
    <citation type="submission" date="2019-04" db="EMBL/GenBank/DDBJ databases">
        <title>Herbidospora sp. NEAU-GS14.nov., a novel actinomycete isolated from soil.</title>
        <authorList>
            <person name="Han L."/>
        </authorList>
    </citation>
    <scope>NUCLEOTIDE SEQUENCE [LARGE SCALE GENOMIC DNA]</scope>
    <source>
        <strain evidence="2 3">NEAU-GS14</strain>
    </source>
</reference>
<sequence>MRLSLITGLLVALMATVVPGPAYADPVDHPMLSGNDLYDSGVIPRSTCPERPIGRRNDAALAKRYVTTVVSCLNRVWSAQFAKAGLKFRKPEVALLTKNPKRSCGLPWHKYQFLQYCADDVKIVVVLDWKLLRKDPDDLYIFTMMSNLYAWHINWIVGIEPALLDEQEPIPDVEITRRNSLQEYCLSGAFIGSVYRSMRHRDAADWKDVLRQLGRLEAGAYTGTGKNIAYWMNRGFTTRDVGTCAEAWTAPASKVA</sequence>
<accession>A0A4U3MFA6</accession>
<keyword evidence="1" id="KW-0732">Signal</keyword>
<dbReference type="EMBL" id="SZQA01000013">
    <property type="protein sequence ID" value="TKK87955.1"/>
    <property type="molecule type" value="Genomic_DNA"/>
</dbReference>
<evidence type="ECO:0000256" key="1">
    <source>
        <dbReference type="SAM" id="SignalP"/>
    </source>
</evidence>
<evidence type="ECO:0000313" key="2">
    <source>
        <dbReference type="EMBL" id="TKK87955.1"/>
    </source>
</evidence>
<dbReference type="AlphaFoldDB" id="A0A4U3MFA6"/>
<feature type="chain" id="PRO_5020369276" description="Metalloprotease-like protein" evidence="1">
    <location>
        <begin position="25"/>
        <end position="256"/>
    </location>
</feature>
<keyword evidence="3" id="KW-1185">Reference proteome</keyword>
<organism evidence="2 3">
    <name type="scientific">Herbidospora galbida</name>
    <dbReference type="NCBI Taxonomy" id="2575442"/>
    <lineage>
        <taxon>Bacteria</taxon>
        <taxon>Bacillati</taxon>
        <taxon>Actinomycetota</taxon>
        <taxon>Actinomycetes</taxon>
        <taxon>Streptosporangiales</taxon>
        <taxon>Streptosporangiaceae</taxon>
        <taxon>Herbidospora</taxon>
    </lineage>
</organism>
<comment type="caution">
    <text evidence="2">The sequence shown here is derived from an EMBL/GenBank/DDBJ whole genome shotgun (WGS) entry which is preliminary data.</text>
</comment>
<name>A0A4U3MFA6_9ACTN</name>
<gene>
    <name evidence="2" type="ORF">FDA94_15450</name>
</gene>
<proteinExistence type="predicted"/>
<evidence type="ECO:0008006" key="4">
    <source>
        <dbReference type="Google" id="ProtNLM"/>
    </source>
</evidence>
<protein>
    <recommendedName>
        <fullName evidence="4">Metalloprotease-like protein</fullName>
    </recommendedName>
</protein>
<feature type="signal peptide" evidence="1">
    <location>
        <begin position="1"/>
        <end position="24"/>
    </location>
</feature>
<dbReference type="RefSeq" id="WP_170990952.1">
    <property type="nucleotide sequence ID" value="NZ_SZQA01000013.1"/>
</dbReference>
<dbReference type="Proteomes" id="UP000308705">
    <property type="component" value="Unassembled WGS sequence"/>
</dbReference>
<evidence type="ECO:0000313" key="3">
    <source>
        <dbReference type="Proteomes" id="UP000308705"/>
    </source>
</evidence>